<dbReference type="Proteomes" id="UP000827976">
    <property type="component" value="Chromosome 5"/>
</dbReference>
<protein>
    <submittedName>
        <fullName evidence="1">S-receptor-like serine/threonine-protein kinase protein</fullName>
        <ecNumber evidence="1">2.7.11.1</ecNumber>
    </submittedName>
</protein>
<proteinExistence type="predicted"/>
<name>A0ACB7W9R5_DIOAL</name>
<keyword evidence="2" id="KW-1185">Reference proteome</keyword>
<dbReference type="EC" id="2.7.11.1" evidence="1"/>
<reference evidence="2" key="1">
    <citation type="journal article" date="2022" name="Nat. Commun.">
        <title>Chromosome evolution and the genetic basis of agronomically important traits in greater yam.</title>
        <authorList>
            <person name="Bredeson J.V."/>
            <person name="Lyons J.B."/>
            <person name="Oniyinde I.O."/>
            <person name="Okereke N.R."/>
            <person name="Kolade O."/>
            <person name="Nnabue I."/>
            <person name="Nwadili C.O."/>
            <person name="Hribova E."/>
            <person name="Parker M."/>
            <person name="Nwogha J."/>
            <person name="Shu S."/>
            <person name="Carlson J."/>
            <person name="Kariba R."/>
            <person name="Muthemba S."/>
            <person name="Knop K."/>
            <person name="Barton G.J."/>
            <person name="Sherwood A.V."/>
            <person name="Lopez-Montes A."/>
            <person name="Asiedu R."/>
            <person name="Jamnadass R."/>
            <person name="Muchugi A."/>
            <person name="Goodstein D."/>
            <person name="Egesi C.N."/>
            <person name="Featherston J."/>
            <person name="Asfaw A."/>
            <person name="Simpson G.G."/>
            <person name="Dolezel J."/>
            <person name="Hendre P.S."/>
            <person name="Van Deynze A."/>
            <person name="Kumar P.L."/>
            <person name="Obidiegwu J.E."/>
            <person name="Bhattacharjee R."/>
            <person name="Rokhsar D.S."/>
        </authorList>
    </citation>
    <scope>NUCLEOTIDE SEQUENCE [LARGE SCALE GENOMIC DNA]</scope>
    <source>
        <strain evidence="2">cv. TDa95/00328</strain>
    </source>
</reference>
<evidence type="ECO:0000313" key="2">
    <source>
        <dbReference type="Proteomes" id="UP000827976"/>
    </source>
</evidence>
<organism evidence="1 2">
    <name type="scientific">Dioscorea alata</name>
    <name type="common">Purple yam</name>
    <dbReference type="NCBI Taxonomy" id="55571"/>
    <lineage>
        <taxon>Eukaryota</taxon>
        <taxon>Viridiplantae</taxon>
        <taxon>Streptophyta</taxon>
        <taxon>Embryophyta</taxon>
        <taxon>Tracheophyta</taxon>
        <taxon>Spermatophyta</taxon>
        <taxon>Magnoliopsida</taxon>
        <taxon>Liliopsida</taxon>
        <taxon>Dioscoreales</taxon>
        <taxon>Dioscoreaceae</taxon>
        <taxon>Dioscorea</taxon>
    </lineage>
</organism>
<keyword evidence="1" id="KW-0808">Transferase</keyword>
<sequence length="846" mass="93686">MRKMMIKSSSLHPLLLLLLLLLTQLLLILSYFPQLTRAQTYQNISSDTTLTTSGTITNVLSPSGDFAFGFTPLPSNGNTTTTDLFLLAIWFAKTADKAIVWTANGNSPAPAGSTLGLSSNGRLLLTGPDGDTIFSSSASGGSHAAMLDTGNLFLADANSSDLIWQSFENPTDTILPTQVLSLDAFSTKLQSKLTSTNYSNGRFIFSLESDGDLSLRQLASPINANQSYDSYWSTSTSGSGSKLIFDSLLGIVYLELTNHTRINITTAGVGSNTAANFYQRATLDFDGVFRHYVYHKGSNGSWAQGWTSQDHVPDDICLAIIMNVGSGACGYNSYCQLDGNQRAVCQCPSKYSFIDSNNEYRGCMPDFAAQRCDVDDSARFQFVEMVNTDWPLSDYEHYTPIVEDQCRDYCLSDCFCAVAIFRNGECWKKKLPLSNGKIGGSVGGKALIKVTKDNASSYEPGTIPTIVIKNNDRKGLIIVGSSLLGGSVFVNILFVVAILFMIFCYPCKRKRPHHQDVSSVLDHSLRCFTYEELREATNGFSEELGSGAFSTVYKGVFLNGKDSICMAVKKLDKVCQDLNKEFLAEVRSIGQTHHKNLVKLLGYCNEGENRLLVYQFMSNGSLTSFLFGEMKLEWNKRVNIILGVARGLLYLHEECITPIIHCDIKSQNILLDDNLVAKISDFGMAKLLGANQTRTNTGIRGTRGFVAPEWFKSMPITVKVDVYSFGVMLLETICCRKHLEESENEEAVVLVYWAYDCYREGRLDILVGSEREVLFDMRRVERFVMVAIWCIQEDPSLRPTMSKVVLMLEGSVSVPVPPDPSSYMSSIQEERVLPSKCMDSREDPEL</sequence>
<gene>
    <name evidence="1" type="ORF">IHE45_05G235400</name>
</gene>
<dbReference type="EMBL" id="CM037015">
    <property type="protein sequence ID" value="KAH7684340.1"/>
    <property type="molecule type" value="Genomic_DNA"/>
</dbReference>
<evidence type="ECO:0000313" key="1">
    <source>
        <dbReference type="EMBL" id="KAH7684340.1"/>
    </source>
</evidence>
<accession>A0ACB7W9R5</accession>
<comment type="caution">
    <text evidence="1">The sequence shown here is derived from an EMBL/GenBank/DDBJ whole genome shotgun (WGS) entry which is preliminary data.</text>
</comment>